<dbReference type="InterPro" id="IPR017359">
    <property type="entry name" value="Phi-like"/>
</dbReference>
<sequence>MWKLSIGRLDDWTMVIGCDWPRTCSVAGGTINFSRSRVHAQMTALLSTFMSSLCADNITRQLEELTLLKCSLLHGEELSFIPPSNDSERWQTLLDAYPGEPSHSSHLGYPESAAKVQVKSSGIPLRFEVQIPSDYGAPGTVAAWSEEPAAMVAVRGDQISRADQERWQRVVRECAAEVVDSEYPVYELMSSLLLRLHEAETTLTSMTEQEDMSISSPNPAHSESIYHALLTSHHLVSPSKRRNLQSWSSQLSISGFAKVGYPGIIYCEGLQRNVEEFVANIKAMQWLALKVRFVEPLPSGGVVGGPAEDKDRKRWTEFEKVGEVVQEMKKLRRDNYVVEMGIGSAGT</sequence>
<dbReference type="PANTHER" id="PTHR15955:SF8">
    <property type="entry name" value="RWD DOMAIN-CONTAINING PROTEIN 2B-RELATED"/>
    <property type="match status" value="1"/>
</dbReference>
<dbReference type="InterPro" id="IPR016135">
    <property type="entry name" value="UBQ-conjugating_enzyme/RWD"/>
</dbReference>
<dbReference type="PANTHER" id="PTHR15955">
    <property type="entry name" value="RWD DOMAIN CONTAINING PROTEIN 2"/>
    <property type="match status" value="1"/>
</dbReference>
<dbReference type="Gene3D" id="3.10.110.10">
    <property type="entry name" value="Ubiquitin Conjugating Enzyme"/>
    <property type="match status" value="1"/>
</dbReference>
<organism evidence="2 3">
    <name type="scientific">Antrodiella citrinella</name>
    <dbReference type="NCBI Taxonomy" id="2447956"/>
    <lineage>
        <taxon>Eukaryota</taxon>
        <taxon>Fungi</taxon>
        <taxon>Dikarya</taxon>
        <taxon>Basidiomycota</taxon>
        <taxon>Agaricomycotina</taxon>
        <taxon>Agaricomycetes</taxon>
        <taxon>Polyporales</taxon>
        <taxon>Steccherinaceae</taxon>
        <taxon>Antrodiella</taxon>
    </lineage>
</organism>
<accession>A0A4S4N5H1</accession>
<evidence type="ECO:0000259" key="1">
    <source>
        <dbReference type="Pfam" id="PF06544"/>
    </source>
</evidence>
<reference evidence="2 3" key="1">
    <citation type="submission" date="2019-02" db="EMBL/GenBank/DDBJ databases">
        <title>Genome sequencing of the rare red list fungi Antrodiella citrinella (Flaviporus citrinellus).</title>
        <authorList>
            <person name="Buettner E."/>
            <person name="Kellner H."/>
        </authorList>
    </citation>
    <scope>NUCLEOTIDE SEQUENCE [LARGE SCALE GENOMIC DNA]</scope>
    <source>
        <strain evidence="2 3">DSM 108506</strain>
    </source>
</reference>
<dbReference type="Proteomes" id="UP000308730">
    <property type="component" value="Unassembled WGS sequence"/>
</dbReference>
<dbReference type="AlphaFoldDB" id="A0A4S4N5H1"/>
<dbReference type="EMBL" id="SGPM01000060">
    <property type="protein sequence ID" value="THH31030.1"/>
    <property type="molecule type" value="Genomic_DNA"/>
</dbReference>
<evidence type="ECO:0000313" key="2">
    <source>
        <dbReference type="EMBL" id="THH31030.1"/>
    </source>
</evidence>
<keyword evidence="3" id="KW-1185">Reference proteome</keyword>
<dbReference type="InterPro" id="IPR059181">
    <property type="entry name" value="RWDD2A-B_C"/>
</dbReference>
<feature type="domain" description="Small nuclear ribonucleoprotein Prp3 C-terminal" evidence="1">
    <location>
        <begin position="230"/>
        <end position="289"/>
    </location>
</feature>
<name>A0A4S4N5H1_9APHY</name>
<evidence type="ECO:0000313" key="3">
    <source>
        <dbReference type="Proteomes" id="UP000308730"/>
    </source>
</evidence>
<comment type="caution">
    <text evidence="2">The sequence shown here is derived from an EMBL/GenBank/DDBJ whole genome shotgun (WGS) entry which is preliminary data.</text>
</comment>
<proteinExistence type="predicted"/>
<protein>
    <recommendedName>
        <fullName evidence="1">Small nuclear ribonucleoprotein Prp3 C-terminal domain-containing protein</fullName>
    </recommendedName>
</protein>
<dbReference type="InterPro" id="IPR010541">
    <property type="entry name" value="Prp3_C"/>
</dbReference>
<dbReference type="CDD" id="cd24163">
    <property type="entry name" value="RWDD2_C"/>
    <property type="match status" value="1"/>
</dbReference>
<dbReference type="OrthoDB" id="432412at2759"/>
<dbReference type="Pfam" id="PF06544">
    <property type="entry name" value="Prp3_C"/>
    <property type="match status" value="1"/>
</dbReference>
<gene>
    <name evidence="2" type="ORF">EUX98_g3168</name>
</gene>